<accession>A0A5N6RET2</accession>
<evidence type="ECO:0000313" key="1">
    <source>
        <dbReference type="EMBL" id="KAE8077124.1"/>
    </source>
</evidence>
<dbReference type="InterPro" id="IPR044508">
    <property type="entry name" value="At5g50450/At1g67340-like"/>
</dbReference>
<dbReference type="AlphaFoldDB" id="A0A5N6RET2"/>
<evidence type="ECO:0008006" key="3">
    <source>
        <dbReference type="Google" id="ProtNLM"/>
    </source>
</evidence>
<keyword evidence="2" id="KW-1185">Reference proteome</keyword>
<gene>
    <name evidence="1" type="ORF">FH972_015721</name>
</gene>
<dbReference type="PANTHER" id="PTHR46758:SF2">
    <property type="entry name" value="OJ1485_B09.11 PROTEIN"/>
    <property type="match status" value="1"/>
</dbReference>
<evidence type="ECO:0000313" key="2">
    <source>
        <dbReference type="Proteomes" id="UP000327013"/>
    </source>
</evidence>
<dbReference type="Proteomes" id="UP000327013">
    <property type="component" value="Chromosome 6"/>
</dbReference>
<reference evidence="1 2" key="1">
    <citation type="submission" date="2019-06" db="EMBL/GenBank/DDBJ databases">
        <title>A chromosomal-level reference genome of Carpinus fangiana (Coryloideae, Betulaceae).</title>
        <authorList>
            <person name="Yang X."/>
            <person name="Wang Z."/>
            <person name="Zhang L."/>
            <person name="Hao G."/>
            <person name="Liu J."/>
            <person name="Yang Y."/>
        </authorList>
    </citation>
    <scope>NUCLEOTIDE SEQUENCE [LARGE SCALE GENOMIC DNA]</scope>
    <source>
        <strain evidence="1">Cfa_2016G</strain>
        <tissue evidence="1">Leaf</tissue>
    </source>
</reference>
<dbReference type="OrthoDB" id="75833at2759"/>
<organism evidence="1 2">
    <name type="scientific">Carpinus fangiana</name>
    <dbReference type="NCBI Taxonomy" id="176857"/>
    <lineage>
        <taxon>Eukaryota</taxon>
        <taxon>Viridiplantae</taxon>
        <taxon>Streptophyta</taxon>
        <taxon>Embryophyta</taxon>
        <taxon>Tracheophyta</taxon>
        <taxon>Spermatophyta</taxon>
        <taxon>Magnoliopsida</taxon>
        <taxon>eudicotyledons</taxon>
        <taxon>Gunneridae</taxon>
        <taxon>Pentapetalae</taxon>
        <taxon>rosids</taxon>
        <taxon>fabids</taxon>
        <taxon>Fagales</taxon>
        <taxon>Betulaceae</taxon>
        <taxon>Carpinus</taxon>
    </lineage>
</organism>
<proteinExistence type="predicted"/>
<protein>
    <recommendedName>
        <fullName evidence="3">F-box domain-containing protein</fullName>
    </recommendedName>
</protein>
<dbReference type="EMBL" id="CM017326">
    <property type="protein sequence ID" value="KAE8077124.1"/>
    <property type="molecule type" value="Genomic_DNA"/>
</dbReference>
<name>A0A5N6RET2_9ROSI</name>
<sequence length="114" mass="12652">MPCRKRNRKSPEIAGKCDLFDALPDDLVISILCKLSSSAGCPSDFINVLITYVTLRLLLSSCLIFIRRQQWGKKSTPSPELDLRPSDLSAMSAPEIQAEMMKRHSGPAFGGERK</sequence>
<dbReference type="PANTHER" id="PTHR46758">
    <property type="entry name" value="MYND DOMAIN-CONTAINING"/>
    <property type="match status" value="1"/>
</dbReference>